<dbReference type="GeneID" id="134286446"/>
<dbReference type="Gene3D" id="3.10.10.10">
    <property type="entry name" value="HIV Type 1 Reverse Transcriptase, subunit A, domain 1"/>
    <property type="match status" value="1"/>
</dbReference>
<sequence length="424" mass="47823">MREDAQHNDIASTGKKMVDVRIDGRALRMETGPGAPCGIIAESKLRHIKPNYSLSKTDRQFSSYTGHPINCLGRIPVNVTVETTNRRLNLYVVAGESDSLFGREWISQFVDQINLNRLFSEPVNSISNSGLTAEQTTRLTALLDSFEDVFNDVPGKLARDVPHALRERYAAEIDKKLASRFFKRVEYSEWSSPTHIVVKKNGDLRIAGNYKPTINPRMVVDEHPIPKIETIFNKMNGATMFCHLDVTDAYTHLPIDEEFSHTLTLNTATHGLIRPTRAVYGAANIPAILQRRMESVLQGLDDVVVSFYDDIIVFAKDFESLLQALRVTLDRLRRSGLHLNRAKCVFATSSLDCLGHKIDRHGLHKSDKHVEAIRDAPRPATPEELQLFLADSFDWSPEADQAYLDLKEVLTSPQVLMQYDPTLE</sequence>
<dbReference type="PANTHER" id="PTHR37984">
    <property type="entry name" value="PROTEIN CBG26694"/>
    <property type="match status" value="1"/>
</dbReference>
<dbReference type="PROSITE" id="PS50878">
    <property type="entry name" value="RT_POL"/>
    <property type="match status" value="1"/>
</dbReference>
<name>A0ABM1Y9Q8_AEDAL</name>
<evidence type="ECO:0000313" key="2">
    <source>
        <dbReference type="EnsemblMetazoa" id="AALFPA23_007090.P9398"/>
    </source>
</evidence>
<reference evidence="2" key="2">
    <citation type="submission" date="2025-05" db="UniProtKB">
        <authorList>
            <consortium name="EnsemblMetazoa"/>
        </authorList>
    </citation>
    <scope>IDENTIFICATION</scope>
    <source>
        <strain evidence="2">Foshan</strain>
    </source>
</reference>
<dbReference type="InterPro" id="IPR043128">
    <property type="entry name" value="Rev_trsase/Diguanyl_cyclase"/>
</dbReference>
<evidence type="ECO:0000313" key="3">
    <source>
        <dbReference type="Proteomes" id="UP000069940"/>
    </source>
</evidence>
<dbReference type="SUPFAM" id="SSF56672">
    <property type="entry name" value="DNA/RNA polymerases"/>
    <property type="match status" value="1"/>
</dbReference>
<dbReference type="InterPro" id="IPR050951">
    <property type="entry name" value="Retrovirus_Pol_polyprotein"/>
</dbReference>
<organism evidence="2 3">
    <name type="scientific">Aedes albopictus</name>
    <name type="common">Asian tiger mosquito</name>
    <name type="synonym">Stegomyia albopicta</name>
    <dbReference type="NCBI Taxonomy" id="7160"/>
    <lineage>
        <taxon>Eukaryota</taxon>
        <taxon>Metazoa</taxon>
        <taxon>Ecdysozoa</taxon>
        <taxon>Arthropoda</taxon>
        <taxon>Hexapoda</taxon>
        <taxon>Insecta</taxon>
        <taxon>Pterygota</taxon>
        <taxon>Neoptera</taxon>
        <taxon>Endopterygota</taxon>
        <taxon>Diptera</taxon>
        <taxon>Nematocera</taxon>
        <taxon>Culicoidea</taxon>
        <taxon>Culicidae</taxon>
        <taxon>Culicinae</taxon>
        <taxon>Aedini</taxon>
        <taxon>Aedes</taxon>
        <taxon>Stegomyia</taxon>
    </lineage>
</organism>
<dbReference type="PANTHER" id="PTHR37984:SF13">
    <property type="entry name" value="RIBONUCLEASE H"/>
    <property type="match status" value="1"/>
</dbReference>
<accession>A0ABM1Y9Q8</accession>
<dbReference type="EnsemblMetazoa" id="AALFPA23_007090.R9398">
    <property type="protein sequence ID" value="AALFPA23_007090.P9398"/>
    <property type="gene ID" value="AALFPA23_007090"/>
</dbReference>
<protein>
    <recommendedName>
        <fullName evidence="1">Reverse transcriptase domain-containing protein</fullName>
    </recommendedName>
</protein>
<dbReference type="Gene3D" id="3.30.70.270">
    <property type="match status" value="1"/>
</dbReference>
<feature type="domain" description="Reverse transcriptase" evidence="1">
    <location>
        <begin position="178"/>
        <end position="358"/>
    </location>
</feature>
<dbReference type="Pfam" id="PF00078">
    <property type="entry name" value="RVT_1"/>
    <property type="match status" value="1"/>
</dbReference>
<dbReference type="InterPro" id="IPR000477">
    <property type="entry name" value="RT_dom"/>
</dbReference>
<evidence type="ECO:0000259" key="1">
    <source>
        <dbReference type="PROSITE" id="PS50878"/>
    </source>
</evidence>
<dbReference type="InterPro" id="IPR043502">
    <property type="entry name" value="DNA/RNA_pol_sf"/>
</dbReference>
<proteinExistence type="predicted"/>
<dbReference type="CDD" id="cd01647">
    <property type="entry name" value="RT_LTR"/>
    <property type="match status" value="1"/>
</dbReference>
<dbReference type="Proteomes" id="UP000069940">
    <property type="component" value="Unassembled WGS sequence"/>
</dbReference>
<keyword evidence="3" id="KW-1185">Reference proteome</keyword>
<reference evidence="3" key="1">
    <citation type="journal article" date="2015" name="Proc. Natl. Acad. Sci. U.S.A.">
        <title>Genome sequence of the Asian Tiger mosquito, Aedes albopictus, reveals insights into its biology, genetics, and evolution.</title>
        <authorList>
            <person name="Chen X.G."/>
            <person name="Jiang X."/>
            <person name="Gu J."/>
            <person name="Xu M."/>
            <person name="Wu Y."/>
            <person name="Deng Y."/>
            <person name="Zhang C."/>
            <person name="Bonizzoni M."/>
            <person name="Dermauw W."/>
            <person name="Vontas J."/>
            <person name="Armbruster P."/>
            <person name="Huang X."/>
            <person name="Yang Y."/>
            <person name="Zhang H."/>
            <person name="He W."/>
            <person name="Peng H."/>
            <person name="Liu Y."/>
            <person name="Wu K."/>
            <person name="Chen J."/>
            <person name="Lirakis M."/>
            <person name="Topalis P."/>
            <person name="Van Leeuwen T."/>
            <person name="Hall A.B."/>
            <person name="Jiang X."/>
            <person name="Thorpe C."/>
            <person name="Mueller R.L."/>
            <person name="Sun C."/>
            <person name="Waterhouse R.M."/>
            <person name="Yan G."/>
            <person name="Tu Z.J."/>
            <person name="Fang X."/>
            <person name="James A.A."/>
        </authorList>
    </citation>
    <scope>NUCLEOTIDE SEQUENCE [LARGE SCALE GENOMIC DNA]</scope>
    <source>
        <strain evidence="3">Foshan</strain>
    </source>
</reference>
<dbReference type="RefSeq" id="XP_062704044.1">
    <property type="nucleotide sequence ID" value="XM_062848060.1"/>
</dbReference>